<feature type="domain" description="Glycoside hydrolase family 5 C-terminal" evidence="6">
    <location>
        <begin position="608"/>
        <end position="709"/>
    </location>
</feature>
<dbReference type="GO" id="GO:0005975">
    <property type="term" value="P:carbohydrate metabolic process"/>
    <property type="evidence" value="ECO:0007669"/>
    <property type="project" value="InterPro"/>
</dbReference>
<dbReference type="Gene3D" id="3.20.20.80">
    <property type="entry name" value="Glycosidases"/>
    <property type="match status" value="2"/>
</dbReference>
<evidence type="ECO:0000313" key="8">
    <source>
        <dbReference type="Proteomes" id="UP000076738"/>
    </source>
</evidence>
<dbReference type="Pfam" id="PF18564">
    <property type="entry name" value="Glyco_hydro_5_C"/>
    <property type="match status" value="1"/>
</dbReference>
<evidence type="ECO:0000256" key="2">
    <source>
        <dbReference type="ARBA" id="ARBA00022801"/>
    </source>
</evidence>
<feature type="region of interest" description="Disordered" evidence="4">
    <location>
        <begin position="1"/>
        <end position="22"/>
    </location>
</feature>
<dbReference type="Proteomes" id="UP000076738">
    <property type="component" value="Unassembled WGS sequence"/>
</dbReference>
<sequence length="744" mass="84057">MTAENGSAQADHPSLSKSYQPGSAPSYAHDWTAAQIRIEGRHFVDQWNRVCNLRGVNISGASKIPADHEPDTWLEEEHWKVVTFVGRPFPLEEADEHLARLRRWGLTFVRFNITWEALEHAGPGIYDHSYLTYLHSLLSIFPSYGLKCFISLHQDVWSRFSGGSGAPAWTLTCVGLRLERLEDAGAAYLDGVRYPGRKEVDRGTWPTGYQKLAAATMATIFWAGDTFTPKLHIPHLGQSIPAQQFLQDAFLNAFDELVRRVGSLPAVLGFQLMNEPHPGYISLPHLHAWDYTTDLHLYAFPSPLQSMSLGAGHPTKVPYYTRSFPFPTRHTGYRLLNELGKSVWREEGPTGGECVWEMHGVWGWDKAKKEPVTLRETYFTKDPKTDRPVDWYTDFYFPFASQWAARVQAIAGEDKLVFLEPIPNEFCPPWPPEHRPPNFVYAPHWYDLNAMFKKRFEGMSVNVQGLARGMFLPNALYWGDSGAKTNYALQIRNIVDSVHPNAGERPVMVGECGVPLDMNEAEAFRTHDFTWQARMMDALISGLDAARTSFTLWNYNPQNTDKQGDFWNGENFSWYSRSARKSFSPISSLDQVSSELDDGGRILRAVVRPYPAKVAGIPLRYGYDTHTSTFELVYANPSSSPAAKSNNNVPLAHPPIRARETEIFLPISLTEGRQVIVSGADAFEYREEVQTLYVVQENGEPGHVHTVRVRVSPALEPLARDMDLTLLWAVLGVLLGILGWFIIR</sequence>
<dbReference type="InterPro" id="IPR013780">
    <property type="entry name" value="Glyco_hydro_b"/>
</dbReference>
<keyword evidence="8" id="KW-1185">Reference proteome</keyword>
<dbReference type="PANTHER" id="PTHR31308">
    <property type="match status" value="1"/>
</dbReference>
<dbReference type="GO" id="GO:1904462">
    <property type="term" value="P:ergosteryl 3-beta-D-glucoside catabolic process"/>
    <property type="evidence" value="ECO:0007669"/>
    <property type="project" value="TreeGrafter"/>
</dbReference>
<dbReference type="InterPro" id="IPR018087">
    <property type="entry name" value="Glyco_hydro_5_CS"/>
</dbReference>
<dbReference type="PANTHER" id="PTHR31308:SF5">
    <property type="entry name" value="ERGOSTERYL-BETA-GLUCOSIDASE"/>
    <property type="match status" value="1"/>
</dbReference>
<protein>
    <submittedName>
        <fullName evidence="7">Glycoside hydrolase family 5 protein</fullName>
    </submittedName>
</protein>
<organism evidence="7 8">
    <name type="scientific">Calocera viscosa (strain TUFC12733)</name>
    <dbReference type="NCBI Taxonomy" id="1330018"/>
    <lineage>
        <taxon>Eukaryota</taxon>
        <taxon>Fungi</taxon>
        <taxon>Dikarya</taxon>
        <taxon>Basidiomycota</taxon>
        <taxon>Agaricomycotina</taxon>
        <taxon>Dacrymycetes</taxon>
        <taxon>Dacrymycetales</taxon>
        <taxon>Dacrymycetaceae</taxon>
        <taxon>Calocera</taxon>
    </lineage>
</organism>
<dbReference type="GO" id="GO:0050295">
    <property type="term" value="F:steryl-beta-glucosidase activity"/>
    <property type="evidence" value="ECO:0007669"/>
    <property type="project" value="TreeGrafter"/>
</dbReference>
<evidence type="ECO:0000256" key="3">
    <source>
        <dbReference type="ARBA" id="ARBA00023295"/>
    </source>
</evidence>
<dbReference type="PROSITE" id="PS00659">
    <property type="entry name" value="GLYCOSYL_HYDROL_F5"/>
    <property type="match status" value="1"/>
</dbReference>
<dbReference type="InterPro" id="IPR017853">
    <property type="entry name" value="GH"/>
</dbReference>
<reference evidence="7 8" key="1">
    <citation type="journal article" date="2016" name="Mol. Biol. Evol.">
        <title>Comparative Genomics of Early-Diverging Mushroom-Forming Fungi Provides Insights into the Origins of Lignocellulose Decay Capabilities.</title>
        <authorList>
            <person name="Nagy L.G."/>
            <person name="Riley R."/>
            <person name="Tritt A."/>
            <person name="Adam C."/>
            <person name="Daum C."/>
            <person name="Floudas D."/>
            <person name="Sun H."/>
            <person name="Yadav J.S."/>
            <person name="Pangilinan J."/>
            <person name="Larsson K.H."/>
            <person name="Matsuura K."/>
            <person name="Barry K."/>
            <person name="Labutti K."/>
            <person name="Kuo R."/>
            <person name="Ohm R.A."/>
            <person name="Bhattacharya S.S."/>
            <person name="Shirouzu T."/>
            <person name="Yoshinaga Y."/>
            <person name="Martin F.M."/>
            <person name="Grigoriev I.V."/>
            <person name="Hibbett D.S."/>
        </authorList>
    </citation>
    <scope>NUCLEOTIDE SEQUENCE [LARGE SCALE GENOMIC DNA]</scope>
    <source>
        <strain evidence="7 8">TUFC12733</strain>
    </source>
</reference>
<evidence type="ECO:0000256" key="4">
    <source>
        <dbReference type="SAM" id="MobiDB-lite"/>
    </source>
</evidence>
<evidence type="ECO:0000313" key="7">
    <source>
        <dbReference type="EMBL" id="KZO99229.1"/>
    </source>
</evidence>
<keyword evidence="5" id="KW-0472">Membrane</keyword>
<accession>A0A167PXS7</accession>
<dbReference type="SUPFAM" id="SSF51445">
    <property type="entry name" value="(Trans)glycosidases"/>
    <property type="match status" value="1"/>
</dbReference>
<dbReference type="Gene3D" id="2.60.40.1180">
    <property type="entry name" value="Golgi alpha-mannosidase II"/>
    <property type="match status" value="1"/>
</dbReference>
<evidence type="ECO:0000256" key="1">
    <source>
        <dbReference type="ARBA" id="ARBA00005641"/>
    </source>
</evidence>
<name>A0A167PXS7_CALVF</name>
<dbReference type="InterPro" id="IPR041036">
    <property type="entry name" value="GH5_C"/>
</dbReference>
<dbReference type="InterPro" id="IPR052066">
    <property type="entry name" value="Glycosphingolipid_Hydrolases"/>
</dbReference>
<keyword evidence="3" id="KW-0326">Glycosidase</keyword>
<evidence type="ECO:0000259" key="6">
    <source>
        <dbReference type="Pfam" id="PF18564"/>
    </source>
</evidence>
<keyword evidence="5" id="KW-1133">Transmembrane helix</keyword>
<proteinExistence type="inferred from homology"/>
<dbReference type="EMBL" id="KV417273">
    <property type="protein sequence ID" value="KZO99229.1"/>
    <property type="molecule type" value="Genomic_DNA"/>
</dbReference>
<keyword evidence="2 7" id="KW-0378">Hydrolase</keyword>
<gene>
    <name evidence="7" type="ORF">CALVIDRAFT_495461</name>
</gene>
<keyword evidence="5" id="KW-0812">Transmembrane</keyword>
<dbReference type="OrthoDB" id="9971853at2759"/>
<comment type="similarity">
    <text evidence="1">Belongs to the glycosyl hydrolase 5 (cellulase A) family.</text>
</comment>
<feature type="transmembrane region" description="Helical" evidence="5">
    <location>
        <begin position="725"/>
        <end position="743"/>
    </location>
</feature>
<evidence type="ECO:0000256" key="5">
    <source>
        <dbReference type="SAM" id="Phobius"/>
    </source>
</evidence>
<dbReference type="STRING" id="1330018.A0A167PXS7"/>
<dbReference type="AlphaFoldDB" id="A0A167PXS7"/>